<keyword evidence="1" id="KW-1133">Transmembrane helix</keyword>
<feature type="transmembrane region" description="Helical" evidence="1">
    <location>
        <begin position="6"/>
        <end position="30"/>
    </location>
</feature>
<dbReference type="Proteomes" id="UP001324533">
    <property type="component" value="Chromosome"/>
</dbReference>
<keyword evidence="3" id="KW-1185">Reference proteome</keyword>
<protein>
    <submittedName>
        <fullName evidence="2">Uncharacterized protein</fullName>
    </submittedName>
</protein>
<evidence type="ECO:0000256" key="1">
    <source>
        <dbReference type="SAM" id="Phobius"/>
    </source>
</evidence>
<proteinExistence type="predicted"/>
<organism evidence="2 3">
    <name type="scientific">Microbacterium invictum</name>
    <dbReference type="NCBI Taxonomy" id="515415"/>
    <lineage>
        <taxon>Bacteria</taxon>
        <taxon>Bacillati</taxon>
        <taxon>Actinomycetota</taxon>
        <taxon>Actinomycetes</taxon>
        <taxon>Micrococcales</taxon>
        <taxon>Microbacteriaceae</taxon>
        <taxon>Microbacterium</taxon>
    </lineage>
</organism>
<evidence type="ECO:0000313" key="3">
    <source>
        <dbReference type="Proteomes" id="UP001324533"/>
    </source>
</evidence>
<dbReference type="EMBL" id="CP139779">
    <property type="protein sequence ID" value="WQB71715.1"/>
    <property type="molecule type" value="Genomic_DNA"/>
</dbReference>
<keyword evidence="1" id="KW-0812">Transmembrane</keyword>
<sequence>MDYGFLSHVIVWVVGAITVIGAVGLVGAIFSMGRTAYRKD</sequence>
<keyword evidence="1" id="KW-0472">Membrane</keyword>
<evidence type="ECO:0000313" key="2">
    <source>
        <dbReference type="EMBL" id="WQB71715.1"/>
    </source>
</evidence>
<name>A0ABZ0VHN3_9MICO</name>
<gene>
    <name evidence="2" type="ORF">T9R20_07100</name>
</gene>
<dbReference type="RefSeq" id="WP_322411827.1">
    <property type="nucleotide sequence ID" value="NZ_CP139779.1"/>
</dbReference>
<reference evidence="2 3" key="1">
    <citation type="submission" date="2023-06" db="EMBL/GenBank/DDBJ databases">
        <title>Rock-solubilizing bacteria, Microbacterium invictum, promotes re-establishment of vegetation in rocky wasteland by accelerating rock bio-weathering and reshaping soil bacterial community.</title>
        <authorList>
            <person name="Liu C."/>
        </authorList>
    </citation>
    <scope>NUCLEOTIDE SEQUENCE [LARGE SCALE GENOMIC DNA]</scope>
    <source>
        <strain evidence="2 3">X-18</strain>
    </source>
</reference>
<accession>A0ABZ0VHN3</accession>